<dbReference type="EMBL" id="JAESVG020000011">
    <property type="protein sequence ID" value="KAG8622907.1"/>
    <property type="molecule type" value="Genomic_DNA"/>
</dbReference>
<dbReference type="Proteomes" id="UP000809789">
    <property type="component" value="Unassembled WGS sequence"/>
</dbReference>
<name>A0A8K0PBW6_9PEZI</name>
<accession>A0A8K0PBW6</accession>
<keyword evidence="1" id="KW-1133">Transmembrane helix</keyword>
<proteinExistence type="predicted"/>
<keyword evidence="1" id="KW-0812">Transmembrane</keyword>
<feature type="transmembrane region" description="Helical" evidence="1">
    <location>
        <begin position="35"/>
        <end position="58"/>
    </location>
</feature>
<reference evidence="2" key="1">
    <citation type="submission" date="2021-07" db="EMBL/GenBank/DDBJ databases">
        <title>Elsinoe batatas strain:CRI-CJ2 Genome sequencing and assembly.</title>
        <authorList>
            <person name="Huang L."/>
        </authorList>
    </citation>
    <scope>NUCLEOTIDE SEQUENCE</scope>
    <source>
        <strain evidence="2">CRI-CJ2</strain>
    </source>
</reference>
<dbReference type="AlphaFoldDB" id="A0A8K0PBW6"/>
<evidence type="ECO:0000313" key="3">
    <source>
        <dbReference type="Proteomes" id="UP000809789"/>
    </source>
</evidence>
<keyword evidence="1" id="KW-0472">Membrane</keyword>
<protein>
    <submittedName>
        <fullName evidence="2">Uncharacterized protein</fullName>
    </submittedName>
</protein>
<keyword evidence="3" id="KW-1185">Reference proteome</keyword>
<evidence type="ECO:0000313" key="2">
    <source>
        <dbReference type="EMBL" id="KAG8622907.1"/>
    </source>
</evidence>
<organism evidence="2 3">
    <name type="scientific">Elsinoe batatas</name>
    <dbReference type="NCBI Taxonomy" id="2601811"/>
    <lineage>
        <taxon>Eukaryota</taxon>
        <taxon>Fungi</taxon>
        <taxon>Dikarya</taxon>
        <taxon>Ascomycota</taxon>
        <taxon>Pezizomycotina</taxon>
        <taxon>Dothideomycetes</taxon>
        <taxon>Dothideomycetidae</taxon>
        <taxon>Myriangiales</taxon>
        <taxon>Elsinoaceae</taxon>
        <taxon>Elsinoe</taxon>
    </lineage>
</organism>
<evidence type="ECO:0000256" key="1">
    <source>
        <dbReference type="SAM" id="Phobius"/>
    </source>
</evidence>
<comment type="caution">
    <text evidence="2">The sequence shown here is derived from an EMBL/GenBank/DDBJ whole genome shotgun (WGS) entry which is preliminary data.</text>
</comment>
<sequence length="133" mass="14382">MMYASLVGPSAATLEATQNSVPAQAYITSFAKVEMLYFSFSGPCSLTISTLVTAALMAPASSSRLRRALLLQSGFDARWIRSGSSWGLIQDWSRDLGIAARASGRSALDITRALYTSFSSSFLSFDILTNRHN</sequence>
<gene>
    <name evidence="2" type="ORF">KVT40_009224</name>
</gene>